<evidence type="ECO:0000256" key="9">
    <source>
        <dbReference type="SAM" id="MobiDB-lite"/>
    </source>
</evidence>
<evidence type="ECO:0000256" key="3">
    <source>
        <dbReference type="ARBA" id="ARBA00022771"/>
    </source>
</evidence>
<dbReference type="STRING" id="13706.A0A1X2H494"/>
<keyword evidence="5" id="KW-0805">Transcription regulation</keyword>
<feature type="compositionally biased region" description="Low complexity" evidence="9">
    <location>
        <begin position="31"/>
        <end position="44"/>
    </location>
</feature>
<evidence type="ECO:0000259" key="10">
    <source>
        <dbReference type="PROSITE" id="PS50157"/>
    </source>
</evidence>
<dbReference type="PANTHER" id="PTHR46179">
    <property type="entry name" value="ZINC FINGER PROTEIN"/>
    <property type="match status" value="1"/>
</dbReference>
<dbReference type="PROSITE" id="PS00028">
    <property type="entry name" value="ZINC_FINGER_C2H2_1"/>
    <property type="match status" value="2"/>
</dbReference>
<evidence type="ECO:0000256" key="5">
    <source>
        <dbReference type="ARBA" id="ARBA00023015"/>
    </source>
</evidence>
<sequence length="152" mass="17110">MCSECPRSYSCQSSLRYHFLVKHNQTKDASNNDSDSTGSDGKNGPYKCQKKSCISALFRTEGALHNHNIAYHVELPVRSSLKCPFEGCRLKFRTHSQLEDHRTRDHLSTSGKILGVCEIDGCRRTFKSYVGHKNHVKAKHPDAMVSGKNGDR</sequence>
<dbReference type="EMBL" id="MCGN01000009">
    <property type="protein sequence ID" value="ORY93213.1"/>
    <property type="molecule type" value="Genomic_DNA"/>
</dbReference>
<keyword evidence="6" id="KW-0804">Transcription</keyword>
<dbReference type="PROSITE" id="PS50157">
    <property type="entry name" value="ZINC_FINGER_C2H2_2"/>
    <property type="match status" value="1"/>
</dbReference>
<evidence type="ECO:0000256" key="2">
    <source>
        <dbReference type="ARBA" id="ARBA00022723"/>
    </source>
</evidence>
<gene>
    <name evidence="11" type="ORF">BCR43DRAFT_369640</name>
</gene>
<evidence type="ECO:0000256" key="1">
    <source>
        <dbReference type="ARBA" id="ARBA00004123"/>
    </source>
</evidence>
<keyword evidence="2" id="KW-0479">Metal-binding</keyword>
<keyword evidence="3 8" id="KW-0863">Zinc-finger</keyword>
<dbReference type="SMART" id="SM00355">
    <property type="entry name" value="ZnF_C2H2"/>
    <property type="match status" value="4"/>
</dbReference>
<keyword evidence="12" id="KW-1185">Reference proteome</keyword>
<evidence type="ECO:0000313" key="11">
    <source>
        <dbReference type="EMBL" id="ORY93213.1"/>
    </source>
</evidence>
<dbReference type="InterPro" id="IPR013087">
    <property type="entry name" value="Znf_C2H2_type"/>
</dbReference>
<evidence type="ECO:0000256" key="8">
    <source>
        <dbReference type="PROSITE-ProRule" id="PRU00042"/>
    </source>
</evidence>
<evidence type="ECO:0000256" key="6">
    <source>
        <dbReference type="ARBA" id="ARBA00023163"/>
    </source>
</evidence>
<comment type="subcellular location">
    <subcellularLocation>
        <location evidence="1">Nucleus</location>
    </subcellularLocation>
</comment>
<evidence type="ECO:0000256" key="4">
    <source>
        <dbReference type="ARBA" id="ARBA00022833"/>
    </source>
</evidence>
<dbReference type="PANTHER" id="PTHR46179:SF13">
    <property type="entry name" value="C2H2-TYPE DOMAIN-CONTAINING PROTEIN"/>
    <property type="match status" value="1"/>
</dbReference>
<dbReference type="Proteomes" id="UP000242180">
    <property type="component" value="Unassembled WGS sequence"/>
</dbReference>
<dbReference type="AlphaFoldDB" id="A0A1X2H494"/>
<name>A0A1X2H494_SYNRA</name>
<feature type="region of interest" description="Disordered" evidence="9">
    <location>
        <begin position="27"/>
        <end position="46"/>
    </location>
</feature>
<evidence type="ECO:0000313" key="12">
    <source>
        <dbReference type="Proteomes" id="UP000242180"/>
    </source>
</evidence>
<evidence type="ECO:0000256" key="7">
    <source>
        <dbReference type="ARBA" id="ARBA00023242"/>
    </source>
</evidence>
<dbReference type="InParanoid" id="A0A1X2H494"/>
<protein>
    <recommendedName>
        <fullName evidence="10">C2H2-type domain-containing protein</fullName>
    </recommendedName>
</protein>
<dbReference type="GO" id="GO:0005634">
    <property type="term" value="C:nucleus"/>
    <property type="evidence" value="ECO:0007669"/>
    <property type="project" value="UniProtKB-SubCell"/>
</dbReference>
<feature type="domain" description="C2H2-type" evidence="10">
    <location>
        <begin position="1"/>
        <end position="28"/>
    </location>
</feature>
<organism evidence="11 12">
    <name type="scientific">Syncephalastrum racemosum</name>
    <name type="common">Filamentous fungus</name>
    <dbReference type="NCBI Taxonomy" id="13706"/>
    <lineage>
        <taxon>Eukaryota</taxon>
        <taxon>Fungi</taxon>
        <taxon>Fungi incertae sedis</taxon>
        <taxon>Mucoromycota</taxon>
        <taxon>Mucoromycotina</taxon>
        <taxon>Mucoromycetes</taxon>
        <taxon>Mucorales</taxon>
        <taxon>Syncephalastraceae</taxon>
        <taxon>Syncephalastrum</taxon>
    </lineage>
</organism>
<dbReference type="GO" id="GO:0008270">
    <property type="term" value="F:zinc ion binding"/>
    <property type="evidence" value="ECO:0007669"/>
    <property type="project" value="UniProtKB-KW"/>
</dbReference>
<reference evidence="11 12" key="1">
    <citation type="submission" date="2016-07" db="EMBL/GenBank/DDBJ databases">
        <title>Pervasive Adenine N6-methylation of Active Genes in Fungi.</title>
        <authorList>
            <consortium name="DOE Joint Genome Institute"/>
            <person name="Mondo S.J."/>
            <person name="Dannebaum R.O."/>
            <person name="Kuo R.C."/>
            <person name="Labutti K."/>
            <person name="Haridas S."/>
            <person name="Kuo A."/>
            <person name="Salamov A."/>
            <person name="Ahrendt S.R."/>
            <person name="Lipzen A."/>
            <person name="Sullivan W."/>
            <person name="Andreopoulos W.B."/>
            <person name="Clum A."/>
            <person name="Lindquist E."/>
            <person name="Daum C."/>
            <person name="Ramamoorthy G.K."/>
            <person name="Gryganskyi A."/>
            <person name="Culley D."/>
            <person name="Magnuson J.K."/>
            <person name="James T.Y."/>
            <person name="O'Malley M.A."/>
            <person name="Stajich J.E."/>
            <person name="Spatafora J.W."/>
            <person name="Visel A."/>
            <person name="Grigoriev I.V."/>
        </authorList>
    </citation>
    <scope>NUCLEOTIDE SEQUENCE [LARGE SCALE GENOMIC DNA]</scope>
    <source>
        <strain evidence="11 12">NRRL 2496</strain>
    </source>
</reference>
<accession>A0A1X2H494</accession>
<dbReference type="InterPro" id="IPR051061">
    <property type="entry name" value="Zinc_finger_trans_reg"/>
</dbReference>
<dbReference type="GO" id="GO:0006357">
    <property type="term" value="P:regulation of transcription by RNA polymerase II"/>
    <property type="evidence" value="ECO:0007669"/>
    <property type="project" value="TreeGrafter"/>
</dbReference>
<proteinExistence type="predicted"/>
<keyword evidence="7" id="KW-0539">Nucleus</keyword>
<comment type="caution">
    <text evidence="11">The sequence shown here is derived from an EMBL/GenBank/DDBJ whole genome shotgun (WGS) entry which is preliminary data.</text>
</comment>
<keyword evidence="4" id="KW-0862">Zinc</keyword>